<protein>
    <recommendedName>
        <fullName evidence="2">histidine kinase</fullName>
        <ecNumber evidence="2">2.7.13.3</ecNumber>
    </recommendedName>
</protein>
<dbReference type="InterPro" id="IPR005467">
    <property type="entry name" value="His_kinase_dom"/>
</dbReference>
<dbReference type="GO" id="GO:0006355">
    <property type="term" value="P:regulation of DNA-templated transcription"/>
    <property type="evidence" value="ECO:0007669"/>
    <property type="project" value="InterPro"/>
</dbReference>
<accession>A0AAU8FG42</accession>
<dbReference type="CDD" id="cd00130">
    <property type="entry name" value="PAS"/>
    <property type="match status" value="4"/>
</dbReference>
<evidence type="ECO:0000259" key="7">
    <source>
        <dbReference type="PROSITE" id="PS50112"/>
    </source>
</evidence>
<dbReference type="SMART" id="SM00091">
    <property type="entry name" value="PAS"/>
    <property type="match status" value="4"/>
</dbReference>
<dbReference type="PRINTS" id="PR00344">
    <property type="entry name" value="BCTRLSENSOR"/>
</dbReference>
<dbReference type="PANTHER" id="PTHR43304:SF1">
    <property type="entry name" value="PAC DOMAIN-CONTAINING PROTEIN"/>
    <property type="match status" value="1"/>
</dbReference>
<dbReference type="Gene3D" id="3.30.450.20">
    <property type="entry name" value="PAS domain"/>
    <property type="match status" value="4"/>
</dbReference>
<dbReference type="SMART" id="SM00388">
    <property type="entry name" value="HisKA"/>
    <property type="match status" value="1"/>
</dbReference>
<feature type="domain" description="PAC" evidence="8">
    <location>
        <begin position="476"/>
        <end position="528"/>
    </location>
</feature>
<dbReference type="PROSITE" id="PS50113">
    <property type="entry name" value="PAC"/>
    <property type="match status" value="4"/>
</dbReference>
<dbReference type="SUPFAM" id="SSF55874">
    <property type="entry name" value="ATPase domain of HSP90 chaperone/DNA topoisomerase II/histidine kinase"/>
    <property type="match status" value="1"/>
</dbReference>
<dbReference type="InterPro" id="IPR013767">
    <property type="entry name" value="PAS_fold"/>
</dbReference>
<dbReference type="NCBIfam" id="TIGR00229">
    <property type="entry name" value="sensory_box"/>
    <property type="match status" value="3"/>
</dbReference>
<feature type="domain" description="PAC" evidence="8">
    <location>
        <begin position="350"/>
        <end position="402"/>
    </location>
</feature>
<dbReference type="InterPro" id="IPR013655">
    <property type="entry name" value="PAS_fold_3"/>
</dbReference>
<dbReference type="PROSITE" id="PS50109">
    <property type="entry name" value="HIS_KIN"/>
    <property type="match status" value="1"/>
</dbReference>
<feature type="domain" description="Histidine kinase" evidence="6">
    <location>
        <begin position="557"/>
        <end position="785"/>
    </location>
</feature>
<organism evidence="9">
    <name type="scientific">Dyadobacter sp. 676</name>
    <dbReference type="NCBI Taxonomy" id="3088362"/>
    <lineage>
        <taxon>Bacteria</taxon>
        <taxon>Pseudomonadati</taxon>
        <taxon>Bacteroidota</taxon>
        <taxon>Cytophagia</taxon>
        <taxon>Cytophagales</taxon>
        <taxon>Spirosomataceae</taxon>
        <taxon>Dyadobacter</taxon>
    </lineage>
</organism>
<sequence>MNLAQVTSFALRTQTGNTALDAARLLDLLPVGVCVCDADGLIQSCNEKACQIWGLSRVPVAQRFCGAYKIFDPYGNFLPHDASPVAQCLASRSPVENVDLIFERPDSTASYVRVTAMPVKDDADKLIAVINCFTEVGDLKLTEWHLIKQAHTIEDYIENAAIALHWVDQKGIIKWANQAELDMLGYDRDEYIGHHISEFHLHNHKIEDIMRRLDANETLHQYESELICKDGSIRNVKITSNVFREDGKFVHSRCFTIDVTESQKVYTALQESEHRYRQLIDGLPTAVYTCDSRGYIDMYNRAAVDLWGREPQLNTDLWCGSWKIYTPEGSPLPLDECPMAICLTEAREVYGEQIVIERPDGTRRHVLPYPKPLFDSKGNLTGALNMLVDITRLKMAEQAVRESEERFRTVANTAPVLIWMGNTVKDRFFFNDSWTAYTGKTEAELTGRAWMRYIHPDDLPYLSEVCDRSFADRTEYDIRYRLLRRDGEYRWVHSHGIPRFGPHGDFVGYIGTIVDIHEQKIRKQELKKYVLERTMELSVANEQLEKSNRELEQFAYIASHDLQEPLRKIRTFGRLLAQRYQHKIDPNGLHLIERMESAADRMATLIDDVLGHSRITGSAAKEPVDVAREVRIVLMDMDTLIKDKQADIRIGELYTVHGYATQIRQLFQNLVGNALKFCKTDRRPVITISSKLVTGGESTFKVREKEVDRLFQLIEVTDNGIGFEQKYSEKIFQIFQRLHGRGQYSGSGIGLSVVAKVAYIHEGYVRALGKPDQGATFQVLLPVYEPASENSRNSSRS</sequence>
<dbReference type="EMBL" id="CP159289">
    <property type="protein sequence ID" value="XCH23498.1"/>
    <property type="molecule type" value="Genomic_DNA"/>
</dbReference>
<proteinExistence type="predicted"/>
<evidence type="ECO:0000259" key="8">
    <source>
        <dbReference type="PROSITE" id="PS50113"/>
    </source>
</evidence>
<feature type="domain" description="PAS" evidence="7">
    <location>
        <begin position="272"/>
        <end position="312"/>
    </location>
</feature>
<dbReference type="FunFam" id="3.30.450.20:FF:000099">
    <property type="entry name" value="Sensory box sensor histidine kinase"/>
    <property type="match status" value="1"/>
</dbReference>
<dbReference type="InterPro" id="IPR052162">
    <property type="entry name" value="Sensor_kinase/Photoreceptor"/>
</dbReference>
<name>A0AAU8FG42_9BACT</name>
<dbReference type="Pfam" id="PF13426">
    <property type="entry name" value="PAS_9"/>
    <property type="match status" value="1"/>
</dbReference>
<dbReference type="CDD" id="cd00082">
    <property type="entry name" value="HisKA"/>
    <property type="match status" value="1"/>
</dbReference>
<evidence type="ECO:0000256" key="2">
    <source>
        <dbReference type="ARBA" id="ARBA00012438"/>
    </source>
</evidence>
<dbReference type="InterPro" id="IPR000700">
    <property type="entry name" value="PAS-assoc_C"/>
</dbReference>
<evidence type="ECO:0000256" key="3">
    <source>
        <dbReference type="ARBA" id="ARBA00022553"/>
    </source>
</evidence>
<dbReference type="RefSeq" id="WP_353718822.1">
    <property type="nucleotide sequence ID" value="NZ_CP159289.1"/>
</dbReference>
<dbReference type="InterPro" id="IPR036097">
    <property type="entry name" value="HisK_dim/P_sf"/>
</dbReference>
<dbReference type="EC" id="2.7.13.3" evidence="2"/>
<feature type="domain" description="PAS" evidence="7">
    <location>
        <begin position="149"/>
        <end position="214"/>
    </location>
</feature>
<dbReference type="Pfam" id="PF00989">
    <property type="entry name" value="PAS"/>
    <property type="match status" value="1"/>
</dbReference>
<dbReference type="PROSITE" id="PS50112">
    <property type="entry name" value="PAS"/>
    <property type="match status" value="3"/>
</dbReference>
<dbReference type="Gene3D" id="1.10.287.130">
    <property type="match status" value="1"/>
</dbReference>
<dbReference type="GO" id="GO:0000155">
    <property type="term" value="F:phosphorelay sensor kinase activity"/>
    <property type="evidence" value="ECO:0007669"/>
    <property type="project" value="InterPro"/>
</dbReference>
<comment type="catalytic activity">
    <reaction evidence="1">
        <text>ATP + protein L-histidine = ADP + protein N-phospho-L-histidine.</text>
        <dbReference type="EC" id="2.7.13.3"/>
    </reaction>
</comment>
<dbReference type="PANTHER" id="PTHR43304">
    <property type="entry name" value="PHYTOCHROME-LIKE PROTEIN CPH1"/>
    <property type="match status" value="1"/>
</dbReference>
<evidence type="ECO:0000259" key="6">
    <source>
        <dbReference type="PROSITE" id="PS50109"/>
    </source>
</evidence>
<dbReference type="SMART" id="SM00086">
    <property type="entry name" value="PAC"/>
    <property type="match status" value="4"/>
</dbReference>
<reference evidence="9" key="1">
    <citation type="submission" date="2024-06" db="EMBL/GenBank/DDBJ databases">
        <title>Sequencing and assembly of the genome of Dyadobacter sp. strain 676, a symbiont of Cyamopsis tetragonoloba.</title>
        <authorList>
            <person name="Guro P."/>
            <person name="Sazanova A."/>
            <person name="Kuznetsova I."/>
            <person name="Belimov A."/>
            <person name="Safronova V."/>
        </authorList>
    </citation>
    <scope>NUCLEOTIDE SEQUENCE</scope>
    <source>
        <strain evidence="9">676</strain>
    </source>
</reference>
<keyword evidence="3" id="KW-0597">Phosphoprotein</keyword>
<evidence type="ECO:0000256" key="5">
    <source>
        <dbReference type="ARBA" id="ARBA00022777"/>
    </source>
</evidence>
<dbReference type="InterPro" id="IPR001610">
    <property type="entry name" value="PAC"/>
</dbReference>
<dbReference type="SUPFAM" id="SSF55785">
    <property type="entry name" value="PYP-like sensor domain (PAS domain)"/>
    <property type="match status" value="4"/>
</dbReference>
<dbReference type="InterPro" id="IPR000014">
    <property type="entry name" value="PAS"/>
</dbReference>
<evidence type="ECO:0000256" key="4">
    <source>
        <dbReference type="ARBA" id="ARBA00022679"/>
    </source>
</evidence>
<gene>
    <name evidence="9" type="ORF">ABV298_24805</name>
</gene>
<keyword evidence="4" id="KW-0808">Transferase</keyword>
<dbReference type="Pfam" id="PF02518">
    <property type="entry name" value="HATPase_c"/>
    <property type="match status" value="1"/>
</dbReference>
<dbReference type="InterPro" id="IPR003594">
    <property type="entry name" value="HATPase_dom"/>
</dbReference>
<keyword evidence="5" id="KW-0418">Kinase</keyword>
<dbReference type="Pfam" id="PF08447">
    <property type="entry name" value="PAS_3"/>
    <property type="match status" value="1"/>
</dbReference>
<dbReference type="AlphaFoldDB" id="A0AAU8FG42"/>
<dbReference type="InterPro" id="IPR036890">
    <property type="entry name" value="HATPase_C_sf"/>
</dbReference>
<dbReference type="InterPro" id="IPR003661">
    <property type="entry name" value="HisK_dim/P_dom"/>
</dbReference>
<dbReference type="SUPFAM" id="SSF47384">
    <property type="entry name" value="Homodimeric domain of signal transducing histidine kinase"/>
    <property type="match status" value="1"/>
</dbReference>
<dbReference type="InterPro" id="IPR035965">
    <property type="entry name" value="PAS-like_dom_sf"/>
</dbReference>
<feature type="domain" description="PAC" evidence="8">
    <location>
        <begin position="96"/>
        <end position="148"/>
    </location>
</feature>
<evidence type="ECO:0000256" key="1">
    <source>
        <dbReference type="ARBA" id="ARBA00000085"/>
    </source>
</evidence>
<dbReference type="SMART" id="SM00387">
    <property type="entry name" value="HATPase_c"/>
    <property type="match status" value="1"/>
</dbReference>
<feature type="domain" description="PAS" evidence="7">
    <location>
        <begin position="403"/>
        <end position="473"/>
    </location>
</feature>
<evidence type="ECO:0000313" key="9">
    <source>
        <dbReference type="EMBL" id="XCH23498.1"/>
    </source>
</evidence>
<dbReference type="Gene3D" id="3.30.565.10">
    <property type="entry name" value="Histidine kinase-like ATPase, C-terminal domain"/>
    <property type="match status" value="1"/>
</dbReference>
<dbReference type="Pfam" id="PF13188">
    <property type="entry name" value="PAS_8"/>
    <property type="match status" value="1"/>
</dbReference>
<feature type="domain" description="PAC" evidence="8">
    <location>
        <begin position="220"/>
        <end position="271"/>
    </location>
</feature>
<dbReference type="InterPro" id="IPR004358">
    <property type="entry name" value="Sig_transdc_His_kin-like_C"/>
</dbReference>
<dbReference type="Pfam" id="PF00512">
    <property type="entry name" value="HisKA"/>
    <property type="match status" value="1"/>
</dbReference>